<reference evidence="2" key="1">
    <citation type="journal article" date="2021" name="Proc. Natl. Acad. Sci. U.S.A.">
        <title>A Catalog of Tens of Thousands of Viruses from Human Metagenomes Reveals Hidden Associations with Chronic Diseases.</title>
        <authorList>
            <person name="Tisza M.J."/>
            <person name="Buck C.B."/>
        </authorList>
    </citation>
    <scope>NUCLEOTIDE SEQUENCE</scope>
    <source>
        <strain evidence="2">CttEB8</strain>
    </source>
</reference>
<protein>
    <submittedName>
        <fullName evidence="2">Uncharacterized protein</fullName>
    </submittedName>
</protein>
<keyword evidence="1" id="KW-0472">Membrane</keyword>
<name>A0A8S5P7E9_9CAUD</name>
<feature type="transmembrane region" description="Helical" evidence="1">
    <location>
        <begin position="28"/>
        <end position="53"/>
    </location>
</feature>
<accession>A0A8S5P7E9</accession>
<keyword evidence="1" id="KW-1133">Transmembrane helix</keyword>
<organism evidence="2">
    <name type="scientific">Herelleviridae sp. cttEB8</name>
    <dbReference type="NCBI Taxonomy" id="2825832"/>
    <lineage>
        <taxon>Viruses</taxon>
        <taxon>Duplodnaviria</taxon>
        <taxon>Heunggongvirae</taxon>
        <taxon>Uroviricota</taxon>
        <taxon>Caudoviricetes</taxon>
        <taxon>Herelleviridae</taxon>
    </lineage>
</organism>
<dbReference type="EMBL" id="BK015344">
    <property type="protein sequence ID" value="DAE02369.1"/>
    <property type="molecule type" value="Genomic_DNA"/>
</dbReference>
<evidence type="ECO:0000256" key="1">
    <source>
        <dbReference type="SAM" id="Phobius"/>
    </source>
</evidence>
<keyword evidence="1" id="KW-0812">Transmembrane</keyword>
<evidence type="ECO:0000313" key="2">
    <source>
        <dbReference type="EMBL" id="DAE02369.1"/>
    </source>
</evidence>
<sequence length="60" mass="7135">MSITDFYNGRFVSGKILKRDYRIIWQRIVIATAALCGMFIFMMAIQLMCWLSNLCNYVFR</sequence>
<proteinExistence type="predicted"/>